<sequence length="558" mass="61701">MLTNTMHQKYYFDSNDDDYEDRTQYNINISLSSVNPPCSSSSRPSSAISSSSSSSSFFSRSSKRHRSSNFSISSILTNSPKLSFQPSHNLHNSSSSSILTVNSSSSSSSSVEATPNSSYSAITPSPAAYPIFRSVSSDYETQNFGQMTNNTTITHIQFSDPTASNHTVTDTHTATAAPAAGHLQRPTKRISRPVSNNSNYYTNISNMVCLFWFNDSDVLETAFEHGKQMDFAAKNSIQMAQFANLDFSKLTIPSPSFKQFIMNVIKHTQLPATAVSLALYYILRLKQLSARPIVGNANSEYRVFSVALMLANKFLDDNTFTNKTWAEVTHLPLKEITAMEIEFLGNMNYNLNVDPEDWALWQSRLKVWLNIHSTVLQHHQQQQFTITNTFDPIELHTNKRFNRRDHLDGPNLKKMALSPVIHPQEYHYPPPSMLQHQNQPQLHQQLNRLSYGSQFTIINGGAVLPPPLASVHPPPIYYFQKNKHFEGGPQGPLVLPGVDTLAGHSGNMLPALTQKRSRDGVGVAFTGGGGGAGLPGPFDLSVASAHARTGGDVGFSFM</sequence>
<keyword evidence="2" id="KW-1185">Reference proteome</keyword>
<proteinExistence type="predicted"/>
<accession>A0ACB6V5T4</accession>
<evidence type="ECO:0000313" key="2">
    <source>
        <dbReference type="Proteomes" id="UP000744676"/>
    </source>
</evidence>
<dbReference type="Proteomes" id="UP000744676">
    <property type="component" value="Unassembled WGS sequence"/>
</dbReference>
<dbReference type="EMBL" id="QVQA01000042">
    <property type="protein sequence ID" value="KAF5098751.1"/>
    <property type="molecule type" value="Genomic_DNA"/>
</dbReference>
<organism evidence="1 2">
    <name type="scientific">Geotrichum galactomycetum</name>
    <dbReference type="NCBI Taxonomy" id="27317"/>
    <lineage>
        <taxon>Eukaryota</taxon>
        <taxon>Fungi</taxon>
        <taxon>Dikarya</taxon>
        <taxon>Ascomycota</taxon>
        <taxon>Saccharomycotina</taxon>
        <taxon>Dipodascomycetes</taxon>
        <taxon>Dipodascales</taxon>
        <taxon>Dipodascaceae</taxon>
        <taxon>Geotrichum</taxon>
    </lineage>
</organism>
<comment type="caution">
    <text evidence="1">The sequence shown here is derived from an EMBL/GenBank/DDBJ whole genome shotgun (WGS) entry which is preliminary data.</text>
</comment>
<protein>
    <submittedName>
        <fullName evidence="1">Uncharacterized protein</fullName>
    </submittedName>
</protein>
<gene>
    <name evidence="1" type="ORF">D0Z00_001910</name>
</gene>
<evidence type="ECO:0000313" key="1">
    <source>
        <dbReference type="EMBL" id="KAF5098751.1"/>
    </source>
</evidence>
<reference evidence="1 2" key="1">
    <citation type="journal article" date="2020" name="Front. Microbiol.">
        <title>Phenotypic and Genetic Characterization of the Cheese Ripening Yeast Geotrichum candidum.</title>
        <authorList>
            <person name="Perkins V."/>
            <person name="Vignola S."/>
            <person name="Lessard M.H."/>
            <person name="Plante P.L."/>
            <person name="Corbeil J."/>
            <person name="Dugat-Bony E."/>
            <person name="Frenette M."/>
            <person name="Labrie S."/>
        </authorList>
    </citation>
    <scope>NUCLEOTIDE SEQUENCE [LARGE SCALE GENOMIC DNA]</scope>
    <source>
        <strain evidence="1 2">LMA-1147</strain>
    </source>
</reference>
<name>A0ACB6V5T4_9ASCO</name>